<sequence>MTIHVFGIRHHGSGSARSLRQALEELQPDTILIEGPPDAEPLIPLVASSAMEPPVALLIYQPDLPQESVYYPFAIFSPEWQAIQHGLSNNIPVRFMDLPQTHRLALKAKREELQPESPSPEGLDNEELEKLDSHQIDPDHLDLNQLQIPPDPLSLLAEAAGYSDGEHWWEHMVETRSNSVDLFAAILEAMIAVRQELPPSQDPMEAKREAYMRKTIRQAQKSGFERIAVVCGAWHAPALSSMPPAKEDTTLLKELPKIKVEVTWIPWTYGRLAYSSGYGAGIESPGWYHHLWQGGTKENSNSQSSNVNVTISWMTRVARLLREQDLDASSAHVIEAVRLAESLAALRDRPLPGLPELNEATQTVLCFGSNLPMQLIHDKLIVGECLGKVPEDTPMVPLQKDLTRQQKRLRIPPQPTEKNYDLDLRKENDLARSHLLHRLNLLDIPWGKFQKSYGKKGTFHEYWNLIWHPEFAVNLIEAGIWGNTIRDAAAAKACDTANNAEELPALTKLLDKVILSDLPDAVNHLMSCLENAAALASDVTHLMAALPPLANVMRYGNVRQTDTTTIVHVVDGLVARICIGLPAACSSLDDDAAVAMYENLIKVNGAISILQNQEHVNSWQQVLVQMVDNPNLHGLIAGRCCRLLLDADVFEASESARRMGLALSVATEPPQAAAWVEGFLKGSGLLVLHDDNLWQVIDDWVTQLPEEIFINLLPLLRRTFATFTQSERRQMGERVKRGITGKNKSVTTDNSEFSEENAVVVLPIIRQLLGV</sequence>
<protein>
    <recommendedName>
        <fullName evidence="3">4-aminobutyrate aminotransferase</fullName>
    </recommendedName>
</protein>
<evidence type="ECO:0008006" key="3">
    <source>
        <dbReference type="Google" id="ProtNLM"/>
    </source>
</evidence>
<keyword evidence="2" id="KW-1185">Reference proteome</keyword>
<organism evidence="1 2">
    <name type="scientific">Mastigocoleus testarum BC008</name>
    <dbReference type="NCBI Taxonomy" id="371196"/>
    <lineage>
        <taxon>Bacteria</taxon>
        <taxon>Bacillati</taxon>
        <taxon>Cyanobacteriota</taxon>
        <taxon>Cyanophyceae</taxon>
        <taxon>Nostocales</taxon>
        <taxon>Hapalosiphonaceae</taxon>
        <taxon>Mastigocoleus</taxon>
    </lineage>
</organism>
<dbReference type="OrthoDB" id="9768066at2"/>
<name>A0A0V7ZMG8_9CYAN</name>
<dbReference type="AlphaFoldDB" id="A0A0V7ZMG8"/>
<reference evidence="1 2" key="1">
    <citation type="journal article" date="2015" name="Genome Announc.">
        <title>Draft Genome of the Euendolithic (true boring) Cyanobacterium Mastigocoleus testarum strain BC008.</title>
        <authorList>
            <person name="Guida B.S."/>
            <person name="Garcia-Pichel F."/>
        </authorList>
    </citation>
    <scope>NUCLEOTIDE SEQUENCE [LARGE SCALE GENOMIC DNA]</scope>
    <source>
        <strain evidence="1 2">BC008</strain>
    </source>
</reference>
<comment type="caution">
    <text evidence="1">The sequence shown here is derived from an EMBL/GenBank/DDBJ whole genome shotgun (WGS) entry which is preliminary data.</text>
</comment>
<dbReference type="EMBL" id="LMTZ01000103">
    <property type="protein sequence ID" value="KST65824.1"/>
    <property type="molecule type" value="Genomic_DNA"/>
</dbReference>
<evidence type="ECO:0000313" key="1">
    <source>
        <dbReference type="EMBL" id="KST65824.1"/>
    </source>
</evidence>
<dbReference type="PANTHER" id="PTHR30634:SF14">
    <property type="match status" value="1"/>
</dbReference>
<dbReference type="Pfam" id="PF18934">
    <property type="entry name" value="DUF5682"/>
    <property type="match status" value="1"/>
</dbReference>
<dbReference type="InterPro" id="IPR043737">
    <property type="entry name" value="DUF5682"/>
</dbReference>
<dbReference type="InterPro" id="IPR050458">
    <property type="entry name" value="LolB"/>
</dbReference>
<proteinExistence type="predicted"/>
<evidence type="ECO:0000313" key="2">
    <source>
        <dbReference type="Proteomes" id="UP000053372"/>
    </source>
</evidence>
<dbReference type="PANTHER" id="PTHR30634">
    <property type="entry name" value="OUTER MEMBRANE LOLAB LIPOPROTEIN INSERTION APPARATUS"/>
    <property type="match status" value="1"/>
</dbReference>
<dbReference type="RefSeq" id="WP_027842843.1">
    <property type="nucleotide sequence ID" value="NZ_LMTZ01000103.1"/>
</dbReference>
<dbReference type="Proteomes" id="UP000053372">
    <property type="component" value="Unassembled WGS sequence"/>
</dbReference>
<accession>A0A0V7ZMG8</accession>
<gene>
    <name evidence="1" type="ORF">BC008_22860</name>
</gene>